<keyword evidence="1" id="KW-1133">Transmembrane helix</keyword>
<evidence type="ECO:0000313" key="3">
    <source>
        <dbReference type="Proteomes" id="UP000045782"/>
    </source>
</evidence>
<reference evidence="2 3" key="1">
    <citation type="submission" date="2015-03" db="EMBL/GenBank/DDBJ databases">
        <authorList>
            <person name="Murphy D."/>
        </authorList>
    </citation>
    <scope>NUCLEOTIDE SEQUENCE [LARGE SCALE GENOMIC DNA]</scope>
    <source>
        <strain evidence="2 3">PAP088</strain>
    </source>
</reference>
<dbReference type="Pfam" id="PF03596">
    <property type="entry name" value="Cad"/>
    <property type="match status" value="1"/>
</dbReference>
<protein>
    <submittedName>
        <fullName evidence="2">Permease, cadmium resistance protein</fullName>
    </submittedName>
</protein>
<gene>
    <name evidence="2" type="ORF">ERS075579_00766</name>
</gene>
<dbReference type="Proteomes" id="UP000045782">
    <property type="component" value="Unassembled WGS sequence"/>
</dbReference>
<accession>A0A0U0ZJ00</accession>
<dbReference type="AlphaFoldDB" id="A0A0U0ZJ00"/>
<dbReference type="RefSeq" id="WP_016892221.1">
    <property type="nucleotide sequence ID" value="NZ_CSWP01000001.1"/>
</dbReference>
<feature type="transmembrane region" description="Helical" evidence="1">
    <location>
        <begin position="59"/>
        <end position="76"/>
    </location>
</feature>
<evidence type="ECO:0000256" key="1">
    <source>
        <dbReference type="SAM" id="Phobius"/>
    </source>
</evidence>
<feature type="transmembrane region" description="Helical" evidence="1">
    <location>
        <begin position="26"/>
        <end position="47"/>
    </location>
</feature>
<evidence type="ECO:0000313" key="2">
    <source>
        <dbReference type="EMBL" id="CPV36314.1"/>
    </source>
</evidence>
<name>A0A0U0ZJ00_9MYCO</name>
<keyword evidence="1" id="KW-0812">Transmembrane</keyword>
<feature type="transmembrane region" description="Helical" evidence="1">
    <location>
        <begin position="163"/>
        <end position="186"/>
    </location>
</feature>
<dbReference type="InterPro" id="IPR004676">
    <property type="entry name" value="Cd-R_transporter"/>
</dbReference>
<feature type="transmembrane region" description="Helical" evidence="1">
    <location>
        <begin position="131"/>
        <end position="151"/>
    </location>
</feature>
<sequence length="188" mass="19653">MFAVTNIDDLVVLAVFFGRAGRRGTAIARVCIGQYVGFAAIVVASVFGALGANLLPHNLIPYLGLLPLLLGVRAAWQLWRQRQTGTGDDQPPPPTQAAIAHVAAVTFANGGDNIGVYVPVFATAGTAAMTVYITVFLAGVALWCAAGWYFASRPAVAEILTRWGHLILPVVLIGLGIAILAEGGVFGR</sequence>
<dbReference type="EMBL" id="CSWP01000001">
    <property type="protein sequence ID" value="CPV36314.1"/>
    <property type="molecule type" value="Genomic_DNA"/>
</dbReference>
<organism evidence="2 3">
    <name type="scientific">Mycobacteroides abscessus</name>
    <dbReference type="NCBI Taxonomy" id="36809"/>
    <lineage>
        <taxon>Bacteria</taxon>
        <taxon>Bacillati</taxon>
        <taxon>Actinomycetota</taxon>
        <taxon>Actinomycetes</taxon>
        <taxon>Mycobacteriales</taxon>
        <taxon>Mycobacteriaceae</taxon>
        <taxon>Mycobacteroides</taxon>
    </lineage>
</organism>
<keyword evidence="1" id="KW-0472">Membrane</keyword>
<proteinExistence type="predicted"/>